<feature type="domain" description="Glutamate-ammonia ligase adenylyltransferase repeated" evidence="7">
    <location>
        <begin position="633"/>
        <end position="867"/>
    </location>
</feature>
<dbReference type="Pfam" id="PF03710">
    <property type="entry name" value="GlnE"/>
    <property type="match status" value="2"/>
</dbReference>
<dbReference type="CDD" id="cd05401">
    <property type="entry name" value="NT_GlnE_GlnD_like"/>
    <property type="match status" value="2"/>
</dbReference>
<keyword evidence="5" id="KW-0460">Magnesium</keyword>
<dbReference type="PANTHER" id="PTHR30621:SF0">
    <property type="entry name" value="BIFUNCTIONAL GLUTAMINE SYNTHETASE ADENYLYLTRANSFERASE_ADENYLYL-REMOVING ENZYME"/>
    <property type="match status" value="1"/>
</dbReference>
<dbReference type="GO" id="GO:0000820">
    <property type="term" value="P:regulation of glutamine family amino acid metabolic process"/>
    <property type="evidence" value="ECO:0007669"/>
    <property type="project" value="TreeGrafter"/>
</dbReference>
<keyword evidence="9" id="KW-0436">Ligase</keyword>
<evidence type="ECO:0000256" key="3">
    <source>
        <dbReference type="ARBA" id="ARBA00022741"/>
    </source>
</evidence>
<dbReference type="PANTHER" id="PTHR30621">
    <property type="entry name" value="GLUTAMINE SYNTHETASE ADENYLYLTRANSFERASE"/>
    <property type="match status" value="1"/>
</dbReference>
<evidence type="ECO:0000256" key="2">
    <source>
        <dbReference type="ARBA" id="ARBA00022695"/>
    </source>
</evidence>
<dbReference type="NCBIfam" id="NF008292">
    <property type="entry name" value="PRK11072.1"/>
    <property type="match status" value="1"/>
</dbReference>
<evidence type="ECO:0000256" key="4">
    <source>
        <dbReference type="ARBA" id="ARBA00022840"/>
    </source>
</evidence>
<accession>A0A1U7CNC7</accession>
<dbReference type="Pfam" id="PF08335">
    <property type="entry name" value="GlnD_UR_UTase"/>
    <property type="match status" value="2"/>
</dbReference>
<dbReference type="RefSeq" id="WP_237170818.1">
    <property type="nucleotide sequence ID" value="NZ_CP019082.1"/>
</dbReference>
<evidence type="ECO:0000313" key="9">
    <source>
        <dbReference type="EMBL" id="APW60418.1"/>
    </source>
</evidence>
<evidence type="ECO:0000256" key="1">
    <source>
        <dbReference type="ARBA" id="ARBA00022679"/>
    </source>
</evidence>
<dbReference type="InterPro" id="IPR023057">
    <property type="entry name" value="GlnE"/>
</dbReference>
<evidence type="ECO:0000256" key="5">
    <source>
        <dbReference type="ARBA" id="ARBA00022842"/>
    </source>
</evidence>
<dbReference type="EC" id="2.7.7.42" evidence="9"/>
<evidence type="ECO:0000313" key="10">
    <source>
        <dbReference type="Proteomes" id="UP000186309"/>
    </source>
</evidence>
<dbReference type="GO" id="GO:0005829">
    <property type="term" value="C:cytosol"/>
    <property type="evidence" value="ECO:0007669"/>
    <property type="project" value="TreeGrafter"/>
</dbReference>
<name>A0A1U7CNC7_9BACT</name>
<dbReference type="GO" id="GO:0008882">
    <property type="term" value="F:[glutamate-ammonia-ligase] adenylyltransferase activity"/>
    <property type="evidence" value="ECO:0007669"/>
    <property type="project" value="UniProtKB-EC"/>
</dbReference>
<dbReference type="InterPro" id="IPR043519">
    <property type="entry name" value="NT_sf"/>
</dbReference>
<dbReference type="InterPro" id="IPR005190">
    <property type="entry name" value="GlnE_rpt_dom"/>
</dbReference>
<gene>
    <name evidence="9" type="primary">glnE</name>
    <name evidence="9" type="ORF">BSF38_01886</name>
</gene>
<dbReference type="SUPFAM" id="SSF81301">
    <property type="entry name" value="Nucleotidyltransferase"/>
    <property type="match status" value="2"/>
</dbReference>
<keyword evidence="3" id="KW-0547">Nucleotide-binding</keyword>
<dbReference type="Gene3D" id="1.20.120.330">
    <property type="entry name" value="Nucleotidyltransferases domain 2"/>
    <property type="match status" value="2"/>
</dbReference>
<reference evidence="10" key="1">
    <citation type="submission" date="2016-12" db="EMBL/GenBank/DDBJ databases">
        <title>Comparative genomics of four Isosphaeraceae planctomycetes: a common pool of plasmids and glycoside hydrolase genes.</title>
        <authorList>
            <person name="Ivanova A."/>
        </authorList>
    </citation>
    <scope>NUCLEOTIDE SEQUENCE [LARGE SCALE GENOMIC DNA]</scope>
    <source>
        <strain evidence="10">PX4</strain>
    </source>
</reference>
<dbReference type="STRING" id="1387353.BSF38_01886"/>
<sequence length="1045" mass="116958">MHAHRLLSKLANLEDAREWLVGLGVRDAKRGVDDLLDLVGRCGSDSNDVVVRILEQLEVLLPRCSDPGMALTNLDRYVAALATPRGGLARLAVRPRATETLLQVFSTSQHLSEVLIRSPELIDWLQSGAERRDRQTLIDDLWNILTRSEPADDHRLALRRFRLRETLRIGYNDIVRGFPLEVTTVDLSNLADACVEAATRLARASVESRYGTPMRADGEPARFVVLGLGKLGGTELNYSSDIDLIFMYDEDGMTRGPRVVSSSEFFARMGGEVVRLLADHTQLGMAYRVDMRLRPEGDQGVLVRSFDATMGYYVTRGRTWERQALIKCRPVAGDLDLGRGFIEAITPFIYRRYLSASEIAEIKALKRRIEQRTASAGRAEVEVKTGRGGIRDVEFVVQFLQLLHGGEYPEVRGPNTFEAIDRLEQLGSLTAEERAVMDGTYRFLRQVEHRLQILFDRQTHEMPRDIEDLRTLAIRMGYTAQGALDERSGPAHRFLADYKSKTELNRRILDHILHDAFLDDAGAEADPVVDLVLDPDPSDELVAEVLGRYPFRDRAGAYQNLMALAREDFPFLSHARCRHFLASIAPRLMQALGQTADPDLTLANLEKVSASLGAKAILWELFNFNPPSLRLYVDLCATSQLVSRLLITNPGMIDDLMDSLVIDRPLPGAAIKAELAELTKGAEDLAPILWSFRNKEWVRIGTRDVLGREPIREVTRELADVAEAVVGQIARNQWTQRAKRFGVPTRATDGARDRWAILALGRLGGRELNYHSDLDLVFLHESDGQTMRGVDTTSNQQFVTEVAQRMLKALGRDALTGTLYQVDTRLRPHGAAGPLVNTLESFTHYYETAAQSWERLALTRGRVIFATGGFGREVGEALRAILTAPVDPATIGPEVAAMRRRLEDSRSRNDLKRGIGGLADVEFIVQYLMLVNAAQRPDVLRTNLWDGLDALLKAGVLPADMHAELRDIYNFLRSVEARLRLVHDRAGTELPEDPDDLTRLARRLNYDAADPTLAVSTFLLDSARFTTRARAIFQQIILSEDKPEA</sequence>
<dbReference type="GO" id="GO:0005524">
    <property type="term" value="F:ATP binding"/>
    <property type="evidence" value="ECO:0007669"/>
    <property type="project" value="UniProtKB-KW"/>
</dbReference>
<dbReference type="SUPFAM" id="SSF81593">
    <property type="entry name" value="Nucleotidyltransferase substrate binding subunit/domain"/>
    <property type="match status" value="2"/>
</dbReference>
<dbReference type="Gene3D" id="1.20.120.1510">
    <property type="match status" value="1"/>
</dbReference>
<proteinExistence type="predicted"/>
<evidence type="ECO:0000259" key="7">
    <source>
        <dbReference type="Pfam" id="PF03710"/>
    </source>
</evidence>
<feature type="domain" description="PII-uridylyltransferase/Glutamine-synthetase adenylyltransferase" evidence="8">
    <location>
        <begin position="905"/>
        <end position="1036"/>
    </location>
</feature>
<dbReference type="KEGG" id="pbor:BSF38_01886"/>
<keyword evidence="6" id="KW-0511">Multifunctional enzyme</keyword>
<evidence type="ECO:0000256" key="6">
    <source>
        <dbReference type="ARBA" id="ARBA00023268"/>
    </source>
</evidence>
<dbReference type="Gene3D" id="3.30.460.10">
    <property type="entry name" value="Beta Polymerase, domain 2"/>
    <property type="match status" value="2"/>
</dbReference>
<dbReference type="EMBL" id="CP019082">
    <property type="protein sequence ID" value="APW60418.1"/>
    <property type="molecule type" value="Genomic_DNA"/>
</dbReference>
<organism evidence="9 10">
    <name type="scientific">Paludisphaera borealis</name>
    <dbReference type="NCBI Taxonomy" id="1387353"/>
    <lineage>
        <taxon>Bacteria</taxon>
        <taxon>Pseudomonadati</taxon>
        <taxon>Planctomycetota</taxon>
        <taxon>Planctomycetia</taxon>
        <taxon>Isosphaerales</taxon>
        <taxon>Isosphaeraceae</taxon>
        <taxon>Paludisphaera</taxon>
    </lineage>
</organism>
<feature type="domain" description="PII-uridylyltransferase/Glutamine-synthetase adenylyltransferase" evidence="8">
    <location>
        <begin position="364"/>
        <end position="500"/>
    </location>
</feature>
<dbReference type="InterPro" id="IPR013546">
    <property type="entry name" value="PII_UdlTrfase/GS_AdlTrfase"/>
</dbReference>
<dbReference type="AlphaFoldDB" id="A0A1U7CNC7"/>
<dbReference type="Proteomes" id="UP000186309">
    <property type="component" value="Chromosome"/>
</dbReference>
<keyword evidence="2 9" id="KW-0548">Nucleotidyltransferase</keyword>
<feature type="domain" description="Glutamate-ammonia ligase adenylyltransferase repeated" evidence="7">
    <location>
        <begin position="99"/>
        <end position="340"/>
    </location>
</feature>
<dbReference type="GO" id="GO:0016874">
    <property type="term" value="F:ligase activity"/>
    <property type="evidence" value="ECO:0007669"/>
    <property type="project" value="UniProtKB-KW"/>
</dbReference>
<keyword evidence="1 9" id="KW-0808">Transferase</keyword>
<keyword evidence="10" id="KW-1185">Reference proteome</keyword>
<evidence type="ECO:0000259" key="8">
    <source>
        <dbReference type="Pfam" id="PF08335"/>
    </source>
</evidence>
<keyword evidence="4" id="KW-0067">ATP-binding</keyword>
<protein>
    <submittedName>
        <fullName evidence="9">Glutamate-ammonia-ligase adenylyltransferase</fullName>
        <ecNumber evidence="9">2.7.7.42</ecNumber>
    </submittedName>
</protein>